<dbReference type="EnsemblMetazoa" id="ACUA025641-RA">
    <property type="protein sequence ID" value="ACUA025641-PA"/>
    <property type="gene ID" value="ACUA025641"/>
</dbReference>
<dbReference type="STRING" id="139723.A0A182MT38"/>
<keyword evidence="2" id="KW-0963">Cytoplasm</keyword>
<feature type="compositionally biased region" description="Low complexity" evidence="6">
    <location>
        <begin position="224"/>
        <end position="240"/>
    </location>
</feature>
<feature type="compositionally biased region" description="Polar residues" evidence="6">
    <location>
        <begin position="518"/>
        <end position="532"/>
    </location>
</feature>
<feature type="region of interest" description="Disordered" evidence="6">
    <location>
        <begin position="474"/>
        <end position="558"/>
    </location>
</feature>
<organism evidence="8 9">
    <name type="scientific">Anopheles culicifacies</name>
    <dbReference type="NCBI Taxonomy" id="139723"/>
    <lineage>
        <taxon>Eukaryota</taxon>
        <taxon>Metazoa</taxon>
        <taxon>Ecdysozoa</taxon>
        <taxon>Arthropoda</taxon>
        <taxon>Hexapoda</taxon>
        <taxon>Insecta</taxon>
        <taxon>Pterygota</taxon>
        <taxon>Neoptera</taxon>
        <taxon>Endopterygota</taxon>
        <taxon>Diptera</taxon>
        <taxon>Nematocera</taxon>
        <taxon>Culicoidea</taxon>
        <taxon>Culicidae</taxon>
        <taxon>Anophelinae</taxon>
        <taxon>Anopheles</taxon>
        <taxon>culicifacies species complex</taxon>
    </lineage>
</organism>
<dbReference type="EMBL" id="AXCM01010355">
    <property type="status" value="NOT_ANNOTATED_CDS"/>
    <property type="molecule type" value="Genomic_DNA"/>
</dbReference>
<protein>
    <recommendedName>
        <fullName evidence="7">PID domain-containing protein</fullName>
    </recommendedName>
</protein>
<evidence type="ECO:0000256" key="4">
    <source>
        <dbReference type="ARBA" id="ARBA00060944"/>
    </source>
</evidence>
<reference evidence="8" key="2">
    <citation type="submission" date="2020-05" db="UniProtKB">
        <authorList>
            <consortium name="EnsemblMetazoa"/>
        </authorList>
    </citation>
    <scope>IDENTIFICATION</scope>
    <source>
        <strain evidence="8">A-37</strain>
    </source>
</reference>
<feature type="region of interest" description="Disordered" evidence="6">
    <location>
        <begin position="751"/>
        <end position="781"/>
    </location>
</feature>
<evidence type="ECO:0000256" key="2">
    <source>
        <dbReference type="ARBA" id="ARBA00022490"/>
    </source>
</evidence>
<dbReference type="SMART" id="SM00462">
    <property type="entry name" value="PTB"/>
    <property type="match status" value="1"/>
</dbReference>
<dbReference type="PROSITE" id="PS01179">
    <property type="entry name" value="PID"/>
    <property type="match status" value="1"/>
</dbReference>
<dbReference type="InterPro" id="IPR051133">
    <property type="entry name" value="Adapter_Engulfment-Domain"/>
</dbReference>
<dbReference type="VEuPathDB" id="VectorBase:ACUA025641"/>
<feature type="coiled-coil region" evidence="5">
    <location>
        <begin position="291"/>
        <end position="318"/>
    </location>
</feature>
<dbReference type="InterPro" id="IPR011993">
    <property type="entry name" value="PH-like_dom_sf"/>
</dbReference>
<dbReference type="FunFam" id="2.30.29.30:FF:000118">
    <property type="entry name" value="GULP PTB domain containing engulfment adaptor 1"/>
    <property type="match status" value="1"/>
</dbReference>
<dbReference type="EMBL" id="AXCM01010356">
    <property type="status" value="NOT_ANNOTATED_CDS"/>
    <property type="molecule type" value="Genomic_DNA"/>
</dbReference>
<name>A0A182MT38_9DIPT</name>
<keyword evidence="9" id="KW-1185">Reference proteome</keyword>
<dbReference type="SUPFAM" id="SSF50729">
    <property type="entry name" value="PH domain-like"/>
    <property type="match status" value="1"/>
</dbReference>
<comment type="similarity">
    <text evidence="4">Belongs to the ced-6 family.</text>
</comment>
<dbReference type="AlphaFoldDB" id="A0A182MT38"/>
<dbReference type="CDD" id="cd01273">
    <property type="entry name" value="PTB_CED-6"/>
    <property type="match status" value="1"/>
</dbReference>
<keyword evidence="5" id="KW-0175">Coiled coil</keyword>
<reference evidence="9" key="1">
    <citation type="submission" date="2013-09" db="EMBL/GenBank/DDBJ databases">
        <title>The Genome Sequence of Anopheles culicifacies species A.</title>
        <authorList>
            <consortium name="The Broad Institute Genomics Platform"/>
            <person name="Neafsey D.E."/>
            <person name="Besansky N."/>
            <person name="Howell P."/>
            <person name="Walton C."/>
            <person name="Young S.K."/>
            <person name="Zeng Q."/>
            <person name="Gargeya S."/>
            <person name="Fitzgerald M."/>
            <person name="Haas B."/>
            <person name="Abouelleil A."/>
            <person name="Allen A.W."/>
            <person name="Alvarado L."/>
            <person name="Arachchi H.M."/>
            <person name="Berlin A.M."/>
            <person name="Chapman S.B."/>
            <person name="Gainer-Dewar J."/>
            <person name="Goldberg J."/>
            <person name="Griggs A."/>
            <person name="Gujja S."/>
            <person name="Hansen M."/>
            <person name="Howarth C."/>
            <person name="Imamovic A."/>
            <person name="Ireland A."/>
            <person name="Larimer J."/>
            <person name="McCowan C."/>
            <person name="Murphy C."/>
            <person name="Pearson M."/>
            <person name="Poon T.W."/>
            <person name="Priest M."/>
            <person name="Roberts A."/>
            <person name="Saif S."/>
            <person name="Shea T."/>
            <person name="Sisk P."/>
            <person name="Sykes S."/>
            <person name="Wortman J."/>
            <person name="Nusbaum C."/>
            <person name="Birren B."/>
        </authorList>
    </citation>
    <scope>NUCLEOTIDE SEQUENCE [LARGE SCALE GENOMIC DNA]</scope>
    <source>
        <strain evidence="9">A-37</strain>
    </source>
</reference>
<evidence type="ECO:0000259" key="7">
    <source>
        <dbReference type="PROSITE" id="PS01179"/>
    </source>
</evidence>
<dbReference type="Proteomes" id="UP000075883">
    <property type="component" value="Unassembled WGS sequence"/>
</dbReference>
<feature type="region of interest" description="Disordered" evidence="6">
    <location>
        <begin position="222"/>
        <end position="241"/>
    </location>
</feature>
<evidence type="ECO:0000256" key="3">
    <source>
        <dbReference type="ARBA" id="ARBA00022907"/>
    </source>
</evidence>
<feature type="compositionally biased region" description="Low complexity" evidence="6">
    <location>
        <begin position="474"/>
        <end position="499"/>
    </location>
</feature>
<evidence type="ECO:0000256" key="5">
    <source>
        <dbReference type="SAM" id="Coils"/>
    </source>
</evidence>
<evidence type="ECO:0000256" key="6">
    <source>
        <dbReference type="SAM" id="MobiDB-lite"/>
    </source>
</evidence>
<feature type="region of interest" description="Disordered" evidence="6">
    <location>
        <begin position="424"/>
        <end position="446"/>
    </location>
</feature>
<accession>A0A182MT38</accession>
<dbReference type="Gene3D" id="2.30.29.30">
    <property type="entry name" value="Pleckstrin-homology domain (PH domain)/Phosphotyrosine-binding domain (PTB)"/>
    <property type="match status" value="1"/>
</dbReference>
<dbReference type="InterPro" id="IPR006020">
    <property type="entry name" value="PTB/PI_dom"/>
</dbReference>
<dbReference type="PANTHER" id="PTHR11232">
    <property type="entry name" value="PHOSPHOTYROSINE INTERACTION DOMAIN-CONTAINING FAMILY MEMBER"/>
    <property type="match status" value="1"/>
</dbReference>
<dbReference type="GO" id="GO:0043277">
    <property type="term" value="P:apoptotic cell clearance"/>
    <property type="evidence" value="ECO:0007669"/>
    <property type="project" value="UniProtKB-ARBA"/>
</dbReference>
<feature type="compositionally biased region" description="Polar residues" evidence="6">
    <location>
        <begin position="541"/>
        <end position="558"/>
    </location>
</feature>
<evidence type="ECO:0000313" key="9">
    <source>
        <dbReference type="Proteomes" id="UP000075883"/>
    </source>
</evidence>
<proteinExistence type="inferred from homology"/>
<feature type="compositionally biased region" description="Pro residues" evidence="6">
    <location>
        <begin position="500"/>
        <end position="512"/>
    </location>
</feature>
<evidence type="ECO:0000313" key="8">
    <source>
        <dbReference type="EnsemblMetazoa" id="ACUA025641-PA"/>
    </source>
</evidence>
<sequence>MVKHKIGHLTRSPSFFEVTISYAADGDRSCSAFRAAQLCAQLGTTRPIDTVVPAASKRLLGVRRDKREHQIHRRPNMASTLMFWNKQNSNSNQNGNDAKNTKNGRNWLHAPDVLVNGHVAYLVKYLGSTPVEQPKGIEVVKEAIRRLQFTQQMKKAEGGGNVKTKKVEITISVDGVAIQEPRSQTIMHQFPLHKISYCADEKGVKKFFSFIAKTGTAGITASISSGDDTNSSNNSTTSNGTEDRHECFVFISNKLAADITLTIGQAFDLAYRRYVSDSGKSLESVKLLAQKKQLEHTITAYRQRLRDLSELVSKAELEKLLQKMGLRDICDVPALENGVEGHNNYNGNNNNINSNNHNINGSKTPDLGIDVSLPNNDDQLLIETSPKHFAPIVPPRNIQNQINNTLEALKPSVGTKLEGLLLNSDSDSDFDPRAPDTDTSISTGGGNKISNDLFGFEPPKPTNATLGQQLFGSVTNNGHNGNNGFTNGNGAVTNGFGAPNSPPPMLAPPPAKSAPRRTVSQSNGTTNGSSAYQDLFGSVPFNPQGSDDATPTTEESSTHVQSVNVANLQYGPFAQEVNVLSKNSSHLDSFLAYGGGCNGTGTFNEPTVPSGTVTGTAANLASKLNPFAAAIRHSNPLAAAVQHKASAYDVFKQHATSDKERLTTNTGTISQPTSFDAADEGELVTHHANVTAPAALASDIGTNPCASVHLPSGPVNEPAHASEALFEDFALSAFNEFKKDLSINSRTVKRQSSFQQDRLHKPSLGTLKSIGGSLEGANNSGGVRLRRAGAGGPVLLQPEMKTTKNGFFSSDDVLDTFDPLKK</sequence>
<comment type="subcellular location">
    <subcellularLocation>
        <location evidence="1">Cytoplasm</location>
    </subcellularLocation>
</comment>
<dbReference type="Pfam" id="PF00640">
    <property type="entry name" value="PID"/>
    <property type="match status" value="1"/>
</dbReference>
<dbReference type="PANTHER" id="PTHR11232:SF77">
    <property type="entry name" value="GULP PTB DOMAIN CONTAINING ENGULFMENT ADAPTOR 1"/>
    <property type="match status" value="1"/>
</dbReference>
<feature type="domain" description="PID" evidence="7">
    <location>
        <begin position="119"/>
        <end position="274"/>
    </location>
</feature>
<dbReference type="GO" id="GO:0005737">
    <property type="term" value="C:cytoplasm"/>
    <property type="evidence" value="ECO:0007669"/>
    <property type="project" value="UniProtKB-SubCell"/>
</dbReference>
<evidence type="ECO:0000256" key="1">
    <source>
        <dbReference type="ARBA" id="ARBA00004496"/>
    </source>
</evidence>
<keyword evidence="3" id="KW-0581">Phagocytosis</keyword>